<feature type="non-terminal residue" evidence="1">
    <location>
        <position position="1"/>
    </location>
</feature>
<sequence length="53" mass="5862">DLQQPSISHSVLDGLFDVEPQRPVSHSFTIICSTESQYPGGSFHLFRGSSITR</sequence>
<proteinExistence type="predicted"/>
<gene>
    <name evidence="1" type="ORF">M9458_055765</name>
</gene>
<evidence type="ECO:0000313" key="1">
    <source>
        <dbReference type="EMBL" id="KAL0148961.1"/>
    </source>
</evidence>
<organism evidence="1 2">
    <name type="scientific">Cirrhinus mrigala</name>
    <name type="common">Mrigala</name>
    <dbReference type="NCBI Taxonomy" id="683832"/>
    <lineage>
        <taxon>Eukaryota</taxon>
        <taxon>Metazoa</taxon>
        <taxon>Chordata</taxon>
        <taxon>Craniata</taxon>
        <taxon>Vertebrata</taxon>
        <taxon>Euteleostomi</taxon>
        <taxon>Actinopterygii</taxon>
        <taxon>Neopterygii</taxon>
        <taxon>Teleostei</taxon>
        <taxon>Ostariophysi</taxon>
        <taxon>Cypriniformes</taxon>
        <taxon>Cyprinidae</taxon>
        <taxon>Labeoninae</taxon>
        <taxon>Labeonini</taxon>
        <taxon>Cirrhinus</taxon>
    </lineage>
</organism>
<dbReference type="AlphaFoldDB" id="A0ABD0MJE7"/>
<comment type="caution">
    <text evidence="1">The sequence shown here is derived from an EMBL/GenBank/DDBJ whole genome shotgun (WGS) entry which is preliminary data.</text>
</comment>
<evidence type="ECO:0000313" key="2">
    <source>
        <dbReference type="Proteomes" id="UP001529510"/>
    </source>
</evidence>
<keyword evidence="2" id="KW-1185">Reference proteome</keyword>
<reference evidence="1 2" key="1">
    <citation type="submission" date="2024-05" db="EMBL/GenBank/DDBJ databases">
        <title>Genome sequencing and assembly of Indian major carp, Cirrhinus mrigala (Hamilton, 1822).</title>
        <authorList>
            <person name="Mohindra V."/>
            <person name="Chowdhury L.M."/>
            <person name="Lal K."/>
            <person name="Jena J.K."/>
        </authorList>
    </citation>
    <scope>NUCLEOTIDE SEQUENCE [LARGE SCALE GENOMIC DNA]</scope>
    <source>
        <strain evidence="1">CM1030</strain>
        <tissue evidence="1">Blood</tissue>
    </source>
</reference>
<accession>A0ABD0MJE7</accession>
<feature type="non-terminal residue" evidence="1">
    <location>
        <position position="53"/>
    </location>
</feature>
<name>A0ABD0MJE7_CIRMR</name>
<protein>
    <submittedName>
        <fullName evidence="1">Uncharacterized protein</fullName>
    </submittedName>
</protein>
<dbReference type="EMBL" id="JAMKFB020000562">
    <property type="protein sequence ID" value="KAL0148961.1"/>
    <property type="molecule type" value="Genomic_DNA"/>
</dbReference>
<dbReference type="Proteomes" id="UP001529510">
    <property type="component" value="Unassembled WGS sequence"/>
</dbReference>